<dbReference type="PANTHER" id="PTHR11929">
    <property type="entry name" value="ALPHA- 1,3 -FUCOSYLTRANSFERASE"/>
    <property type="match status" value="1"/>
</dbReference>
<evidence type="ECO:0000313" key="4">
    <source>
        <dbReference type="Proteomes" id="UP000266841"/>
    </source>
</evidence>
<organism evidence="3 4">
    <name type="scientific">Thalassiosira oceanica</name>
    <name type="common">Marine diatom</name>
    <dbReference type="NCBI Taxonomy" id="159749"/>
    <lineage>
        <taxon>Eukaryota</taxon>
        <taxon>Sar</taxon>
        <taxon>Stramenopiles</taxon>
        <taxon>Ochrophyta</taxon>
        <taxon>Bacillariophyta</taxon>
        <taxon>Coscinodiscophyceae</taxon>
        <taxon>Thalassiosirophycidae</taxon>
        <taxon>Thalassiosirales</taxon>
        <taxon>Thalassiosiraceae</taxon>
        <taxon>Thalassiosira</taxon>
    </lineage>
</organism>
<dbReference type="InterPro" id="IPR027417">
    <property type="entry name" value="P-loop_NTPase"/>
</dbReference>
<comment type="pathway">
    <text evidence="1">Protein modification; protein glycosylation.</text>
</comment>
<dbReference type="InterPro" id="IPR001503">
    <property type="entry name" value="Glyco_trans_10"/>
</dbReference>
<evidence type="ECO:0000256" key="2">
    <source>
        <dbReference type="SAM" id="MobiDB-lite"/>
    </source>
</evidence>
<proteinExistence type="predicted"/>
<sequence length="1491" mass="167650">ESMTRYEMKSGLPTGTLHDPLQAKATLNAWAKWRSNQFTSQIILYRRFVSFWMEKYEGRDGNRIFFSYEDFLDEYKGQTDAGRLGNFLKEGVRQSGLHSVVIQQVLNSFVRDREVGCVYKETVGVARKQIQKRQASLQGRRTLQEAPPPNSSSNTVDPATKSVTGNAIQSMCEWNSEHRPLTPENLVALGQMLLELMNRWKSHQRVLTILSAYHREVNRVYLDSIGQLDNGASKATNQSDTSAARVKSFHIIQASPPHTASIAVINWLMGLFHPNEDIAFLASWPDQPVKQSGKDIELGATLVTKTSNLNILEMYQTIRPHFDEVFFVISNRGGDSRTRVDASLCGFKNVLCLEYEELQFDDNSELPKLVSNLTAKLARRFEFFFGAKPEWSALDHQSAAVKRLEDTSALVVEMQNQSVDSVDLKYAVHGRVKGGSARLRRRLLKLKALPNGDCEITAALPARGVEKSYAASYPGCGARMTWSLIEALTGMWTGDDWDSNGRGRRVISVKTHYPHKAGKLVRRQTFEDFVSYKTRLNLTAILPTSKSELDDEIKRAIIIIRNPMNAIPSFFNHIFEIQNDLAIHSQRAPVADWIEWRDRLAMQQIEDFGKFIDYWMGRCVNVTGHFEPVSSHISLGRSARFDSTDDRLLVTYEALTDGITGPDEAARIANFLSKSEGVDDPIASEAIPCVWRKVVKYKDEVPASSEQQNESRRRLGAGILGQEAENLKTPIRTQRSGPTERPYTPDMLKSMDEMLSRLISDWGAVHVPLKLALQGYQSLVQQAHQAVLQAHQAASNIETAIDMAKAPDAPRYHIVQSSQPHSGSAVLNNLLSGLLDDDAEYKKSTLVTITPRLDLLDMYKEFKPNVGDGGEVFFVVSSRGTDPATRVAPASCDFNNVLCIEYEELMYANSDELQKMVNNFADNFMSRFGYFFGPSLFSERNRVDAVKRIQALDSAVASLKRESKNGPAITTDKSFHIFQVCPERPAAPVLANMLQGIFEPDQYLVNFDGKVASRVDGTEVPIESTFVTQTDVLELMSIYKQFRAQFDNVLFVVGFDEGETRIDLSLCEYDNVICFGSHEYQYNSEAELEDKAKHILQKVFGRFEYVFGSTVDISGALANAVKRVRQMDEAATRLASQSSLATDSKFGVQRSSSDKKGTARSPSANSLERKRFYCGGPVDVTTGRANSYSTFGLFLTNNLFPEFEGKIELSAEGKVSNAAIPLTTSSLSLAGEHDLLIMQSHQDCEVSLANFPGLQLHINAEHYDLHPNHLLNTGGELTYNYLPPGARTLTLGPHEDSQKSIRVPFFSMRLYYTHVTRPHEGVLGKIFDTSQKPKNTGQNFIVYVCTPFDDSLRPASIVPIQDQVELTKRRQKIELFSTYRYVLVMENADVPGYVSDQMLSAYLSGAVPIYFGSRFVFELFNPRSFIFFDLDIPQQALNQIQFYEQNPSEYERMLNEPILANGLETIRKYFSWDESIGDGLLRTRIRNIMGL</sequence>
<feature type="compositionally biased region" description="Polar residues" evidence="2">
    <location>
        <begin position="151"/>
        <end position="161"/>
    </location>
</feature>
<accession>K0R2W7</accession>
<name>K0R2W7_THAOC</name>
<evidence type="ECO:0000256" key="1">
    <source>
        <dbReference type="ARBA" id="ARBA00004922"/>
    </source>
</evidence>
<dbReference type="GO" id="GO:0016020">
    <property type="term" value="C:membrane"/>
    <property type="evidence" value="ECO:0007669"/>
    <property type="project" value="InterPro"/>
</dbReference>
<dbReference type="EMBL" id="AGNL01047691">
    <property type="protein sequence ID" value="EJK46545.1"/>
    <property type="molecule type" value="Genomic_DNA"/>
</dbReference>
<dbReference type="GO" id="GO:0046920">
    <property type="term" value="F:alpha-(1-&gt;3)-fucosyltransferase activity"/>
    <property type="evidence" value="ECO:0007669"/>
    <property type="project" value="TreeGrafter"/>
</dbReference>
<feature type="region of interest" description="Disordered" evidence="2">
    <location>
        <begin position="1145"/>
        <end position="1164"/>
    </location>
</feature>
<dbReference type="InterPro" id="IPR038577">
    <property type="entry name" value="GT10-like_C_sf"/>
</dbReference>
<dbReference type="Proteomes" id="UP000266841">
    <property type="component" value="Unassembled WGS sequence"/>
</dbReference>
<evidence type="ECO:0000313" key="3">
    <source>
        <dbReference type="EMBL" id="EJK46545.1"/>
    </source>
</evidence>
<keyword evidence="4" id="KW-1185">Reference proteome</keyword>
<comment type="caution">
    <text evidence="3">The sequence shown here is derived from an EMBL/GenBank/DDBJ whole genome shotgun (WGS) entry which is preliminary data.</text>
</comment>
<dbReference type="SUPFAM" id="SSF53756">
    <property type="entry name" value="UDP-Glycosyltransferase/glycogen phosphorylase"/>
    <property type="match status" value="1"/>
</dbReference>
<dbReference type="PANTHER" id="PTHR11929:SF194">
    <property type="entry name" value="ALPHA-(1,3)-FUCOSYLTRANSFERASE 10"/>
    <property type="match status" value="1"/>
</dbReference>
<feature type="non-terminal residue" evidence="3">
    <location>
        <position position="1"/>
    </location>
</feature>
<dbReference type="SUPFAM" id="SSF52540">
    <property type="entry name" value="P-loop containing nucleoside triphosphate hydrolases"/>
    <property type="match status" value="1"/>
</dbReference>
<dbReference type="OrthoDB" id="41604at2759"/>
<dbReference type="Gene3D" id="3.40.50.300">
    <property type="entry name" value="P-loop containing nucleotide triphosphate hydrolases"/>
    <property type="match status" value="1"/>
</dbReference>
<reference evidence="3 4" key="1">
    <citation type="journal article" date="2012" name="Genome Biol.">
        <title>Genome and low-iron response of an oceanic diatom adapted to chronic iron limitation.</title>
        <authorList>
            <person name="Lommer M."/>
            <person name="Specht M."/>
            <person name="Roy A.S."/>
            <person name="Kraemer L."/>
            <person name="Andreson R."/>
            <person name="Gutowska M.A."/>
            <person name="Wolf J."/>
            <person name="Bergner S.V."/>
            <person name="Schilhabel M.B."/>
            <person name="Klostermeier U.C."/>
            <person name="Beiko R.G."/>
            <person name="Rosenstiel P."/>
            <person name="Hippler M."/>
            <person name="Laroche J."/>
        </authorList>
    </citation>
    <scope>NUCLEOTIDE SEQUENCE [LARGE SCALE GENOMIC DNA]</scope>
    <source>
        <strain evidence="3 4">CCMP1005</strain>
    </source>
</reference>
<protein>
    <submittedName>
        <fullName evidence="3">Uncharacterized protein</fullName>
    </submittedName>
</protein>
<feature type="region of interest" description="Disordered" evidence="2">
    <location>
        <begin position="136"/>
        <end position="161"/>
    </location>
</feature>
<gene>
    <name evidence="3" type="ORF">THAOC_34783</name>
</gene>
<dbReference type="Gene3D" id="3.40.50.11660">
    <property type="entry name" value="Glycosyl transferase family 10, C-terminal domain"/>
    <property type="match status" value="1"/>
</dbReference>